<evidence type="ECO:0000259" key="5">
    <source>
        <dbReference type="Pfam" id="PF00107"/>
    </source>
</evidence>
<sequence length="116" mass="12217">MTGGVGVDVAIEAVGIPASFDTCQSVIAPGGNIANVGVHGKSVELHLEKLWIQNINISTGLVNTNTTPMLMKTVQSGKVDAGKLITHRFALNDILQAYEVFGNAAKEKAMKVILSQ</sequence>
<keyword evidence="4" id="KW-0862">Zinc</keyword>
<evidence type="ECO:0000256" key="1">
    <source>
        <dbReference type="ARBA" id="ARBA00001947"/>
    </source>
</evidence>
<dbReference type="Gene3D" id="3.90.180.10">
    <property type="entry name" value="Medium-chain alcohol dehydrogenases, catalytic domain"/>
    <property type="match status" value="1"/>
</dbReference>
<dbReference type="AlphaFoldDB" id="A0AAX2H8V8"/>
<dbReference type="Proteomes" id="UP000219564">
    <property type="component" value="Unassembled WGS sequence"/>
</dbReference>
<organism evidence="6 7">
    <name type="scientific">Pseudomonas lundensis</name>
    <dbReference type="NCBI Taxonomy" id="86185"/>
    <lineage>
        <taxon>Bacteria</taxon>
        <taxon>Pseudomonadati</taxon>
        <taxon>Pseudomonadota</taxon>
        <taxon>Gammaproteobacteria</taxon>
        <taxon>Pseudomonadales</taxon>
        <taxon>Pseudomonadaceae</taxon>
        <taxon>Pseudomonas</taxon>
    </lineage>
</organism>
<evidence type="ECO:0000313" key="6">
    <source>
        <dbReference type="EMBL" id="SOB53114.1"/>
    </source>
</evidence>
<evidence type="ECO:0000256" key="2">
    <source>
        <dbReference type="ARBA" id="ARBA00008072"/>
    </source>
</evidence>
<keyword evidence="3" id="KW-0479">Metal-binding</keyword>
<name>A0AAX2H8V8_9PSED</name>
<evidence type="ECO:0000256" key="4">
    <source>
        <dbReference type="ARBA" id="ARBA00022833"/>
    </source>
</evidence>
<dbReference type="PANTHER" id="PTHR42813:SF4">
    <property type="entry name" value="NADP-DEPENDENT ISOPROPANOL DEHYDROGENASE"/>
    <property type="match status" value="1"/>
</dbReference>
<dbReference type="PANTHER" id="PTHR42813">
    <property type="entry name" value="ZINC-TYPE ALCOHOL DEHYDROGENASE-LIKE"/>
    <property type="match status" value="1"/>
</dbReference>
<comment type="cofactor">
    <cofactor evidence="1">
        <name>Zn(2+)</name>
        <dbReference type="ChEBI" id="CHEBI:29105"/>
    </cofactor>
</comment>
<dbReference type="Pfam" id="PF00107">
    <property type="entry name" value="ADH_zinc_N"/>
    <property type="match status" value="1"/>
</dbReference>
<evidence type="ECO:0000256" key="3">
    <source>
        <dbReference type="ARBA" id="ARBA00022723"/>
    </source>
</evidence>
<comment type="similarity">
    <text evidence="2">Belongs to the zinc-containing alcohol dehydrogenase family.</text>
</comment>
<evidence type="ECO:0000313" key="7">
    <source>
        <dbReference type="Proteomes" id="UP000219564"/>
    </source>
</evidence>
<feature type="domain" description="Alcohol dehydrogenase-like C-terminal" evidence="5">
    <location>
        <begin position="1"/>
        <end position="73"/>
    </location>
</feature>
<dbReference type="SUPFAM" id="SSF51735">
    <property type="entry name" value="NAD(P)-binding Rossmann-fold domains"/>
    <property type="match status" value="1"/>
</dbReference>
<dbReference type="InterPro" id="IPR013149">
    <property type="entry name" value="ADH-like_C"/>
</dbReference>
<protein>
    <submittedName>
        <fullName evidence="6">Threonine dehydrogenase-related Zn-dependent dehydrogenase</fullName>
    </submittedName>
</protein>
<dbReference type="GO" id="GO:0046872">
    <property type="term" value="F:metal ion binding"/>
    <property type="evidence" value="ECO:0007669"/>
    <property type="project" value="UniProtKB-KW"/>
</dbReference>
<proteinExistence type="inferred from homology"/>
<gene>
    <name evidence="6" type="ORF">PLUA15_290001</name>
</gene>
<dbReference type="InterPro" id="IPR036291">
    <property type="entry name" value="NAD(P)-bd_dom_sf"/>
</dbReference>
<accession>A0AAX2H8V8</accession>
<reference evidence="6 7" key="1">
    <citation type="submission" date="2017-08" db="EMBL/GenBank/DDBJ databases">
        <authorList>
            <person name="Chaillou S."/>
        </authorList>
    </citation>
    <scope>NUCLEOTIDE SEQUENCE [LARGE SCALE GENOMIC DNA]</scope>
    <source>
        <strain evidence="6 7">MFPA15A1205</strain>
    </source>
</reference>
<dbReference type="EMBL" id="OBKZ01000022">
    <property type="protein sequence ID" value="SOB53114.1"/>
    <property type="molecule type" value="Genomic_DNA"/>
</dbReference>
<comment type="caution">
    <text evidence="6">The sequence shown here is derived from an EMBL/GenBank/DDBJ whole genome shotgun (WGS) entry which is preliminary data.</text>
</comment>
<dbReference type="Gene3D" id="3.40.50.720">
    <property type="entry name" value="NAD(P)-binding Rossmann-like Domain"/>
    <property type="match status" value="1"/>
</dbReference>